<feature type="signal peptide" evidence="1">
    <location>
        <begin position="1"/>
        <end position="22"/>
    </location>
</feature>
<keyword evidence="3" id="KW-1185">Reference proteome</keyword>
<proteinExistence type="predicted"/>
<reference evidence="2 3" key="1">
    <citation type="submission" date="2011-11" db="EMBL/GenBank/DDBJ databases">
        <title>The Genome Sequence of Dialister succinatiphilus YIT 11850.</title>
        <authorList>
            <consortium name="The Broad Institute Genome Sequencing Platform"/>
            <person name="Earl A."/>
            <person name="Ward D."/>
            <person name="Feldgarden M."/>
            <person name="Gevers D."/>
            <person name="Morotomi M."/>
            <person name="Young S.K."/>
            <person name="Zeng Q."/>
            <person name="Gargeya S."/>
            <person name="Fitzgerald M."/>
            <person name="Haas B."/>
            <person name="Abouelleil A."/>
            <person name="Alvarado L."/>
            <person name="Arachchi H.M."/>
            <person name="Berlin A."/>
            <person name="Brown A."/>
            <person name="Chapman S.B."/>
            <person name="Dunbar C."/>
            <person name="Gearin G."/>
            <person name="Goldberg J."/>
            <person name="Griggs A."/>
            <person name="Gujja S."/>
            <person name="Heiman D."/>
            <person name="Howarth C."/>
            <person name="Lui A."/>
            <person name="MacDonald P.J.P."/>
            <person name="Montmayeur A."/>
            <person name="Murphy C."/>
            <person name="Neiman D."/>
            <person name="Pearson M."/>
            <person name="Priest M."/>
            <person name="Roberts A."/>
            <person name="Saif S."/>
            <person name="Shea T."/>
            <person name="Sisk P."/>
            <person name="Stolte C."/>
            <person name="Sykes S."/>
            <person name="Wortman J."/>
            <person name="Nusbaum C."/>
            <person name="Birren B."/>
        </authorList>
    </citation>
    <scope>NUCLEOTIDE SEQUENCE [LARGE SCALE GENOMIC DNA]</scope>
    <source>
        <strain evidence="2 3">YIT 11850</strain>
    </source>
</reference>
<dbReference type="STRING" id="742743.HMPREF9453_01199"/>
<dbReference type="PATRIC" id="fig|742743.3.peg.1217"/>
<organism evidence="2 3">
    <name type="scientific">Dialister succinatiphilus YIT 11850</name>
    <dbReference type="NCBI Taxonomy" id="742743"/>
    <lineage>
        <taxon>Bacteria</taxon>
        <taxon>Bacillati</taxon>
        <taxon>Bacillota</taxon>
        <taxon>Negativicutes</taxon>
        <taxon>Veillonellales</taxon>
        <taxon>Veillonellaceae</taxon>
        <taxon>Dialister</taxon>
    </lineage>
</organism>
<sequence>MTYKIQFLAVAMVFLFPFFSQGEDISTISIEKNGDMVEAPAPAPVSLEAWIPKKVRKESSLQTEDQGLRQAVLDYFADSTYDESLMNYACNFTDLSGDGGKEALVLLESPYTDRDGKPELLIFTRDGEGWHMEQEITGISVPFLIPRRDKKAGSGDFSPLYFMEDEETGGTTVKKLSPQGHLYPLAANGEPVELKSLKKMKGQAFFCAVSKKKEPLRWFSLAPAETGNPSIS</sequence>
<keyword evidence="1" id="KW-0732">Signal</keyword>
<gene>
    <name evidence="2" type="ORF">HMPREF9453_01199</name>
</gene>
<name>H1D0R1_9FIRM</name>
<evidence type="ECO:0000313" key="3">
    <source>
        <dbReference type="Proteomes" id="UP000003277"/>
    </source>
</evidence>
<dbReference type="RefSeq" id="WP_008859693.1">
    <property type="nucleotide sequence ID" value="NZ_JH591188.1"/>
</dbReference>
<evidence type="ECO:0000313" key="2">
    <source>
        <dbReference type="EMBL" id="EHO62882.1"/>
    </source>
</evidence>
<comment type="caution">
    <text evidence="2">The sequence shown here is derived from an EMBL/GenBank/DDBJ whole genome shotgun (WGS) entry which is preliminary data.</text>
</comment>
<feature type="chain" id="PRO_5039505806" evidence="1">
    <location>
        <begin position="23"/>
        <end position="232"/>
    </location>
</feature>
<dbReference type="Proteomes" id="UP000003277">
    <property type="component" value="Unassembled WGS sequence"/>
</dbReference>
<dbReference type="EMBL" id="ADLT01000040">
    <property type="protein sequence ID" value="EHO62882.1"/>
    <property type="molecule type" value="Genomic_DNA"/>
</dbReference>
<evidence type="ECO:0000256" key="1">
    <source>
        <dbReference type="SAM" id="SignalP"/>
    </source>
</evidence>
<dbReference type="HOGENOM" id="CLU_1193274_0_0_9"/>
<dbReference type="OrthoDB" id="5348860at2"/>
<dbReference type="AlphaFoldDB" id="H1D0R1"/>
<accession>H1D0R1</accession>
<protein>
    <submittedName>
        <fullName evidence="2">Uncharacterized protein</fullName>
    </submittedName>
</protein>